<protein>
    <submittedName>
        <fullName evidence="1">Uncharacterized protein</fullName>
    </submittedName>
</protein>
<dbReference type="EMBL" id="JABBWG010000024">
    <property type="protein sequence ID" value="KAG1813197.1"/>
    <property type="molecule type" value="Genomic_DNA"/>
</dbReference>
<comment type="caution">
    <text evidence="1">The sequence shown here is derived from an EMBL/GenBank/DDBJ whole genome shotgun (WGS) entry which is preliminary data.</text>
</comment>
<organism evidence="1 2">
    <name type="scientific">Suillus subaureus</name>
    <dbReference type="NCBI Taxonomy" id="48587"/>
    <lineage>
        <taxon>Eukaryota</taxon>
        <taxon>Fungi</taxon>
        <taxon>Dikarya</taxon>
        <taxon>Basidiomycota</taxon>
        <taxon>Agaricomycotina</taxon>
        <taxon>Agaricomycetes</taxon>
        <taxon>Agaricomycetidae</taxon>
        <taxon>Boletales</taxon>
        <taxon>Suillineae</taxon>
        <taxon>Suillaceae</taxon>
        <taxon>Suillus</taxon>
    </lineage>
</organism>
<reference evidence="1" key="1">
    <citation type="journal article" date="2020" name="New Phytol.">
        <title>Comparative genomics reveals dynamic genome evolution in host specialist ectomycorrhizal fungi.</title>
        <authorList>
            <person name="Lofgren L.A."/>
            <person name="Nguyen N.H."/>
            <person name="Vilgalys R."/>
            <person name="Ruytinx J."/>
            <person name="Liao H.L."/>
            <person name="Branco S."/>
            <person name="Kuo A."/>
            <person name="LaButti K."/>
            <person name="Lipzen A."/>
            <person name="Andreopoulos W."/>
            <person name="Pangilinan J."/>
            <person name="Riley R."/>
            <person name="Hundley H."/>
            <person name="Na H."/>
            <person name="Barry K."/>
            <person name="Grigoriev I.V."/>
            <person name="Stajich J.E."/>
            <person name="Kennedy P.G."/>
        </authorList>
    </citation>
    <scope>NUCLEOTIDE SEQUENCE</scope>
    <source>
        <strain evidence="1">MN1</strain>
    </source>
</reference>
<dbReference type="AlphaFoldDB" id="A0A9P7E767"/>
<evidence type="ECO:0000313" key="1">
    <source>
        <dbReference type="EMBL" id="KAG1813197.1"/>
    </source>
</evidence>
<dbReference type="RefSeq" id="XP_041191071.1">
    <property type="nucleotide sequence ID" value="XM_041340462.1"/>
</dbReference>
<keyword evidence="2" id="KW-1185">Reference proteome</keyword>
<accession>A0A9P7E767</accession>
<dbReference type="OrthoDB" id="2637024at2759"/>
<name>A0A9P7E767_9AGAM</name>
<sequence length="135" mass="15376">MPSRRTHDIPFPSFSLVMSQSSTSNMRLPSYRTSHLLRFHPYPRVKLSQRESLMNTVDDRLSVQYDVVEEDDTAGPVVIDFSDLHEEQHPNVENLQEAVKVVEAGAKPRVRRLSLTVLIIDLAVLVARKLALKAR</sequence>
<proteinExistence type="predicted"/>
<evidence type="ECO:0000313" key="2">
    <source>
        <dbReference type="Proteomes" id="UP000807769"/>
    </source>
</evidence>
<dbReference type="GeneID" id="64634478"/>
<dbReference type="Proteomes" id="UP000807769">
    <property type="component" value="Unassembled WGS sequence"/>
</dbReference>
<gene>
    <name evidence="1" type="ORF">BJ212DRAFT_1482668</name>
</gene>